<name>I0YIT1_COCSC</name>
<dbReference type="KEGG" id="csl:COCSUDRAFT_54997"/>
<sequence>MHTEPLVSALAPSLTVARQHQWALANGDCSKSYAHRSLHDTVWMTDIGHMRW</sequence>
<protein>
    <submittedName>
        <fullName evidence="1">Uncharacterized protein</fullName>
    </submittedName>
</protein>
<dbReference type="RefSeq" id="XP_005642844.1">
    <property type="nucleotide sequence ID" value="XM_005642787.1"/>
</dbReference>
<evidence type="ECO:0000313" key="1">
    <source>
        <dbReference type="EMBL" id="EIE18300.1"/>
    </source>
</evidence>
<gene>
    <name evidence="1" type="ORF">COCSUDRAFT_54997</name>
</gene>
<comment type="caution">
    <text evidence="1">The sequence shown here is derived from an EMBL/GenBank/DDBJ whole genome shotgun (WGS) entry which is preliminary data.</text>
</comment>
<dbReference type="GeneID" id="17036207"/>
<reference evidence="1 2" key="1">
    <citation type="journal article" date="2012" name="Genome Biol.">
        <title>The genome of the polar eukaryotic microalga coccomyxa subellipsoidea reveals traits of cold adaptation.</title>
        <authorList>
            <person name="Blanc G."/>
            <person name="Agarkova I."/>
            <person name="Grimwood J."/>
            <person name="Kuo A."/>
            <person name="Brueggeman A."/>
            <person name="Dunigan D."/>
            <person name="Gurnon J."/>
            <person name="Ladunga I."/>
            <person name="Lindquist E."/>
            <person name="Lucas S."/>
            <person name="Pangilinan J."/>
            <person name="Proschold T."/>
            <person name="Salamov A."/>
            <person name="Schmutz J."/>
            <person name="Weeks D."/>
            <person name="Yamada T."/>
            <person name="Claverie J.M."/>
            <person name="Grigoriev I."/>
            <person name="Van Etten J."/>
            <person name="Lomsadze A."/>
            <person name="Borodovsky M."/>
        </authorList>
    </citation>
    <scope>NUCLEOTIDE SEQUENCE [LARGE SCALE GENOMIC DNA]</scope>
    <source>
        <strain evidence="1 2">C-169</strain>
    </source>
</reference>
<evidence type="ECO:0000313" key="2">
    <source>
        <dbReference type="Proteomes" id="UP000007264"/>
    </source>
</evidence>
<dbReference type="EMBL" id="AGSI01000025">
    <property type="protein sequence ID" value="EIE18300.1"/>
    <property type="molecule type" value="Genomic_DNA"/>
</dbReference>
<accession>I0YIT1</accession>
<dbReference type="Proteomes" id="UP000007264">
    <property type="component" value="Unassembled WGS sequence"/>
</dbReference>
<dbReference type="AlphaFoldDB" id="I0YIT1"/>
<organism evidence="1 2">
    <name type="scientific">Coccomyxa subellipsoidea (strain C-169)</name>
    <name type="common">Green microalga</name>
    <dbReference type="NCBI Taxonomy" id="574566"/>
    <lineage>
        <taxon>Eukaryota</taxon>
        <taxon>Viridiplantae</taxon>
        <taxon>Chlorophyta</taxon>
        <taxon>core chlorophytes</taxon>
        <taxon>Trebouxiophyceae</taxon>
        <taxon>Trebouxiophyceae incertae sedis</taxon>
        <taxon>Coccomyxaceae</taxon>
        <taxon>Coccomyxa</taxon>
        <taxon>Coccomyxa subellipsoidea</taxon>
    </lineage>
</organism>
<proteinExistence type="predicted"/>
<keyword evidence="2" id="KW-1185">Reference proteome</keyword>